<dbReference type="Proteomes" id="UP000259273">
    <property type="component" value="Unassembled WGS sequence"/>
</dbReference>
<feature type="signal peptide" evidence="1">
    <location>
        <begin position="1"/>
        <end position="20"/>
    </location>
</feature>
<keyword evidence="1" id="KW-0732">Signal</keyword>
<gene>
    <name evidence="2" type="ORF">DCP75_18955</name>
</gene>
<dbReference type="AlphaFoldDB" id="A0A3C1KSX7"/>
<evidence type="ECO:0000256" key="1">
    <source>
        <dbReference type="SAM" id="SignalP"/>
    </source>
</evidence>
<sequence length="122" mass="12811">MNVAKSLLAVLALGSSMAMAECVQPETPTLPNGGSATMDDMIAGQQAVKTFQAANLEYMACLETQFTAAKKTIEEGKAKDAESLKAAYEADVAAYNEAVSAEEALAGQFNTEIREFRAANPG</sequence>
<dbReference type="STRING" id="1121937.GCA_000423125_02226"/>
<protein>
    <submittedName>
        <fullName evidence="2">Uncharacterized protein</fullName>
    </submittedName>
</protein>
<proteinExistence type="predicted"/>
<dbReference type="EMBL" id="DMND01000256">
    <property type="protein sequence ID" value="HAN29757.1"/>
    <property type="molecule type" value="Genomic_DNA"/>
</dbReference>
<organism evidence="2 3">
    <name type="scientific">Haliea salexigens</name>
    <dbReference type="NCBI Taxonomy" id="287487"/>
    <lineage>
        <taxon>Bacteria</taxon>
        <taxon>Pseudomonadati</taxon>
        <taxon>Pseudomonadota</taxon>
        <taxon>Gammaproteobacteria</taxon>
        <taxon>Cellvibrionales</taxon>
        <taxon>Halieaceae</taxon>
        <taxon>Haliea</taxon>
    </lineage>
</organism>
<feature type="chain" id="PRO_5017724608" evidence="1">
    <location>
        <begin position="21"/>
        <end position="122"/>
    </location>
</feature>
<name>A0A3C1KSX7_9GAMM</name>
<evidence type="ECO:0000313" key="3">
    <source>
        <dbReference type="Proteomes" id="UP000259273"/>
    </source>
</evidence>
<evidence type="ECO:0000313" key="2">
    <source>
        <dbReference type="EMBL" id="HAN29757.1"/>
    </source>
</evidence>
<reference evidence="2 3" key="1">
    <citation type="journal article" date="2018" name="Nat. Biotechnol.">
        <title>A standardized bacterial taxonomy based on genome phylogeny substantially revises the tree of life.</title>
        <authorList>
            <person name="Parks D.H."/>
            <person name="Chuvochina M."/>
            <person name="Waite D.W."/>
            <person name="Rinke C."/>
            <person name="Skarshewski A."/>
            <person name="Chaumeil P.A."/>
            <person name="Hugenholtz P."/>
        </authorList>
    </citation>
    <scope>NUCLEOTIDE SEQUENCE [LARGE SCALE GENOMIC DNA]</scope>
    <source>
        <strain evidence="2">UBA9158</strain>
    </source>
</reference>
<comment type="caution">
    <text evidence="2">The sequence shown here is derived from an EMBL/GenBank/DDBJ whole genome shotgun (WGS) entry which is preliminary data.</text>
</comment>
<accession>A0A3C1KSX7</accession>